<feature type="compositionally biased region" description="Basic residues" evidence="3">
    <location>
        <begin position="259"/>
        <end position="271"/>
    </location>
</feature>
<dbReference type="Gene3D" id="3.60.40.10">
    <property type="entry name" value="PPM-type phosphatase domain"/>
    <property type="match status" value="1"/>
</dbReference>
<sequence>MEPTADGLLSRAARELGARADELTSDVQRSLLRELPALWEDPYVARIAGENVAEHIAAALSGLEHAIEPRLIELPPADVERAQVLARHGTPLSEMLRAFRLAEEIVIDRLLMEMSRLSDDAEQVTEAARQLNAVSTMYVDRVSEQGVAAFQEERDRRLRWRSAMVNEASMRIGTTLDIARTTQELADLATDHIADVVTVDLLDAVLRGEDVVEEGPPVLRRMARGPADRTDPQAAIAPRQLHTPVAGSPAAKALAGGRPSRHQQGRTRAVPRAHSTLVVPLRARGTTLGVAEFHRLGNTARYDDEDLLLAQEIAARAAVAVDNARRYTHARATAVTLQRSLLPQEAPKQSAVDVAYRYLPAGSDTGVGGDWYDVIPLSGARVALVVGDVVGHGIRAAATMGLLRTAVRTLADIDLPPDELLTHLNDVVVRVTTEACTDPDAEPDADVGGDNGATCLYAVYDPVSRRCTLARAGDVPPAVVVRDGTAELLDVPPGPPLGLGGLPFETVEVDLPEGSLIALCTDGLIGARDHDADAGLTALRQILARPATSLEATCDTVLEALLPSRPDDDIALLLARTRALGTDRVVTWDLEADPAVVARARSDVSRQLAAWGLENLEFTAELVVSELVTNAIRYGRSPISLRLIHDRTLLCEVSDASSTTPHLRRARVLDEGGRGLLLVAQLAGQWGTRHARRGKTVWAELNESTGFPAFDLGVG</sequence>
<dbReference type="InterPro" id="IPR036890">
    <property type="entry name" value="HATPase_C_sf"/>
</dbReference>
<dbReference type="SMART" id="SM00331">
    <property type="entry name" value="PP2C_SIG"/>
    <property type="match status" value="1"/>
</dbReference>
<dbReference type="Pfam" id="PF13185">
    <property type="entry name" value="GAF_2"/>
    <property type="match status" value="1"/>
</dbReference>
<dbReference type="FunFam" id="3.60.40.10:FF:000031">
    <property type="entry name" value="PAS sensor protein"/>
    <property type="match status" value="1"/>
</dbReference>
<dbReference type="SUPFAM" id="SSF81606">
    <property type="entry name" value="PP2C-like"/>
    <property type="match status" value="1"/>
</dbReference>
<evidence type="ECO:0000256" key="3">
    <source>
        <dbReference type="SAM" id="MobiDB-lite"/>
    </source>
</evidence>
<dbReference type="RefSeq" id="WP_369273968.1">
    <property type="nucleotide sequence ID" value="NZ_CP163432.1"/>
</dbReference>
<dbReference type="InterPro" id="IPR036457">
    <property type="entry name" value="PPM-type-like_dom_sf"/>
</dbReference>
<evidence type="ECO:0000256" key="1">
    <source>
        <dbReference type="ARBA" id="ARBA00022801"/>
    </source>
</evidence>
<keyword evidence="1" id="KW-0378">Hydrolase</keyword>
<feature type="domain" description="PPM-type phosphatase" evidence="5">
    <location>
        <begin position="352"/>
        <end position="577"/>
    </location>
</feature>
<dbReference type="EMBL" id="CP163432">
    <property type="protein sequence ID" value="XDQ13979.1"/>
    <property type="molecule type" value="Genomic_DNA"/>
</dbReference>
<dbReference type="AlphaFoldDB" id="A0AB39N6Z5"/>
<dbReference type="CDD" id="cd16936">
    <property type="entry name" value="HATPase_RsbW-like"/>
    <property type="match status" value="1"/>
</dbReference>
<dbReference type="GO" id="GO:0016791">
    <property type="term" value="F:phosphatase activity"/>
    <property type="evidence" value="ECO:0007669"/>
    <property type="project" value="TreeGrafter"/>
</dbReference>
<evidence type="ECO:0000313" key="6">
    <source>
        <dbReference type="EMBL" id="XDQ13979.1"/>
    </source>
</evidence>
<reference evidence="6" key="1">
    <citation type="submission" date="2024-07" db="EMBL/GenBank/DDBJ databases">
        <authorList>
            <person name="Yu S.T."/>
        </authorList>
    </citation>
    <scope>NUCLEOTIDE SEQUENCE</scope>
    <source>
        <strain evidence="6">R11</strain>
    </source>
</reference>
<feature type="region of interest" description="Disordered" evidence="3">
    <location>
        <begin position="242"/>
        <end position="271"/>
    </location>
</feature>
<dbReference type="FunFam" id="3.30.565.10:FF:000028">
    <property type="entry name" value="PAS sensor protein"/>
    <property type="match status" value="1"/>
</dbReference>
<dbReference type="Pfam" id="PF07228">
    <property type="entry name" value="SpoIIE"/>
    <property type="match status" value="1"/>
</dbReference>
<dbReference type="Gene3D" id="3.30.450.40">
    <property type="match status" value="1"/>
</dbReference>
<dbReference type="InterPro" id="IPR029016">
    <property type="entry name" value="GAF-like_dom_sf"/>
</dbReference>
<dbReference type="InterPro" id="IPR003594">
    <property type="entry name" value="HATPase_dom"/>
</dbReference>
<dbReference type="InterPro" id="IPR025751">
    <property type="entry name" value="RsbRD_N_dom"/>
</dbReference>
<dbReference type="SUPFAM" id="SSF55781">
    <property type="entry name" value="GAF domain-like"/>
    <property type="match status" value="1"/>
</dbReference>
<proteinExistence type="predicted"/>
<dbReference type="Gene3D" id="3.30.565.10">
    <property type="entry name" value="Histidine kinase-like ATPase, C-terminal domain"/>
    <property type="match status" value="1"/>
</dbReference>
<dbReference type="SUPFAM" id="SSF55874">
    <property type="entry name" value="ATPase domain of HSP90 chaperone/DNA topoisomerase II/histidine kinase"/>
    <property type="match status" value="1"/>
</dbReference>
<evidence type="ECO:0000259" key="4">
    <source>
        <dbReference type="SMART" id="SM00065"/>
    </source>
</evidence>
<protein>
    <submittedName>
        <fullName evidence="6">SpoIIE family protein phosphatase</fullName>
    </submittedName>
</protein>
<dbReference type="PANTHER" id="PTHR43156:SF2">
    <property type="entry name" value="STAGE II SPORULATION PROTEIN E"/>
    <property type="match status" value="1"/>
</dbReference>
<organism evidence="6">
    <name type="scientific">Streptomyces sp. R11</name>
    <dbReference type="NCBI Taxonomy" id="3238625"/>
    <lineage>
        <taxon>Bacteria</taxon>
        <taxon>Bacillati</taxon>
        <taxon>Actinomycetota</taxon>
        <taxon>Actinomycetes</taxon>
        <taxon>Kitasatosporales</taxon>
        <taxon>Streptomycetaceae</taxon>
        <taxon>Streptomyces</taxon>
    </lineage>
</organism>
<dbReference type="Pfam" id="PF14361">
    <property type="entry name" value="RsbRD_N"/>
    <property type="match status" value="1"/>
</dbReference>
<evidence type="ECO:0000256" key="2">
    <source>
        <dbReference type="SAM" id="Coils"/>
    </source>
</evidence>
<dbReference type="PANTHER" id="PTHR43156">
    <property type="entry name" value="STAGE II SPORULATION PROTEIN E-RELATED"/>
    <property type="match status" value="1"/>
</dbReference>
<keyword evidence="2" id="KW-0175">Coiled coil</keyword>
<feature type="domain" description="GAF" evidence="4">
    <location>
        <begin position="177"/>
        <end position="331"/>
    </location>
</feature>
<evidence type="ECO:0000259" key="5">
    <source>
        <dbReference type="SMART" id="SM00331"/>
    </source>
</evidence>
<dbReference type="Pfam" id="PF13581">
    <property type="entry name" value="HATPase_c_2"/>
    <property type="match status" value="1"/>
</dbReference>
<dbReference type="SMART" id="SM00065">
    <property type="entry name" value="GAF"/>
    <property type="match status" value="1"/>
</dbReference>
<dbReference type="InterPro" id="IPR052016">
    <property type="entry name" value="Bact_Sigma-Reg"/>
</dbReference>
<dbReference type="InterPro" id="IPR003018">
    <property type="entry name" value="GAF"/>
</dbReference>
<accession>A0AB39N6Z5</accession>
<dbReference type="InterPro" id="IPR001932">
    <property type="entry name" value="PPM-type_phosphatase-like_dom"/>
</dbReference>
<gene>
    <name evidence="6" type="ORF">AB5J55_32210</name>
</gene>
<name>A0AB39N6Z5_9ACTN</name>
<feature type="coiled-coil region" evidence="2">
    <location>
        <begin position="107"/>
        <end position="134"/>
    </location>
</feature>